<gene>
    <name evidence="2" type="ORF">EMEDMD4_530205</name>
</gene>
<evidence type="ECO:0000256" key="1">
    <source>
        <dbReference type="SAM" id="MobiDB-lite"/>
    </source>
</evidence>
<protein>
    <submittedName>
        <fullName evidence="2">Uncharacterized protein</fullName>
    </submittedName>
</protein>
<evidence type="ECO:0000313" key="2">
    <source>
        <dbReference type="EMBL" id="VTZ63998.1"/>
    </source>
</evidence>
<proteinExistence type="predicted"/>
<feature type="region of interest" description="Disordered" evidence="1">
    <location>
        <begin position="200"/>
        <end position="224"/>
    </location>
</feature>
<reference evidence="2 3" key="1">
    <citation type="submission" date="2019-06" db="EMBL/GenBank/DDBJ databases">
        <authorList>
            <person name="Le Quere A."/>
            <person name="Colella S."/>
        </authorList>
    </citation>
    <scope>NUCLEOTIDE SEQUENCE [LARGE SCALE GENOMIC DNA]</scope>
    <source>
        <strain evidence="2">EmedicaeMD41</strain>
    </source>
</reference>
<name>A0A508X2E2_9HYPH</name>
<dbReference type="AlphaFoldDB" id="A0A508X2E2"/>
<accession>A0A508X2E2</accession>
<evidence type="ECO:0000313" key="3">
    <source>
        <dbReference type="Proteomes" id="UP000507954"/>
    </source>
</evidence>
<organism evidence="2 3">
    <name type="scientific">Sinorhizobium medicae</name>
    <dbReference type="NCBI Taxonomy" id="110321"/>
    <lineage>
        <taxon>Bacteria</taxon>
        <taxon>Pseudomonadati</taxon>
        <taxon>Pseudomonadota</taxon>
        <taxon>Alphaproteobacteria</taxon>
        <taxon>Hyphomicrobiales</taxon>
        <taxon>Rhizobiaceae</taxon>
        <taxon>Sinorhizobium/Ensifer group</taxon>
        <taxon>Sinorhizobium</taxon>
    </lineage>
</organism>
<sequence>MCKSIVVYIYGGGTIFITRTPSHDLSRRGSLSDLIFDRCFIDDGKYIGNLAVCHFIKHVFCEGDAPTIDCQSKETAFRRAVELQSCSDEGRFAGQTIDLEKQVGNILEILYEHRPIARQSQETAIVSDIAGNIPSKLIPVLSIQAINVVTIKRVQHYIPSFAGGGAEAWEFRHLTTGGPVIAAGLVSEVDYADWPSRLRPTGRGNSAVERGAARPNSRSLQSTRRPTARCFLAIGEAPHRGCRFDRCRRHSGVREHMRWLLPLSLRVPARGTGAGTANRLGDLNAELFGSTLILKACLCSRTRRSVTH</sequence>
<dbReference type="EMBL" id="CABFNB010000121">
    <property type="protein sequence ID" value="VTZ63998.1"/>
    <property type="molecule type" value="Genomic_DNA"/>
</dbReference>
<dbReference type="Proteomes" id="UP000507954">
    <property type="component" value="Unassembled WGS sequence"/>
</dbReference>